<protein>
    <submittedName>
        <fullName evidence="3">S9 family peptidase</fullName>
    </submittedName>
</protein>
<dbReference type="SUPFAM" id="SSF53474">
    <property type="entry name" value="alpha/beta-Hydrolases"/>
    <property type="match status" value="1"/>
</dbReference>
<name>A0ABS1J831_9BACL</name>
<sequence length="271" mass="30772">MERMPLDGTIVSRKSMLVHEEYRDQVTVERILYLVDGLKVVGFLAKPLAARVGQKFPVMIYNRGGFRSFSKIKDEALRRIAGYAARGYVVLATQYRGNDGGQGRDEYGGVDLKDVVALSWLAESLSEADVERMVMFGHSRGGMMTYLCIRHGMKLLAAAVTSAPTDLARRPLPHALEQLYGDLFGEPEENPTAYEERSALRWVEELRVPLLIQAGGVDKRVFPEESMELVERLQELGYEHKFILYPEGDHHLETVKEARDEAIFAWFEKYV</sequence>
<dbReference type="InterPro" id="IPR029058">
    <property type="entry name" value="AB_hydrolase_fold"/>
</dbReference>
<dbReference type="Gene3D" id="3.40.50.1820">
    <property type="entry name" value="alpha/beta hydrolase"/>
    <property type="match status" value="1"/>
</dbReference>
<dbReference type="Proteomes" id="UP000602284">
    <property type="component" value="Unassembled WGS sequence"/>
</dbReference>
<evidence type="ECO:0000313" key="3">
    <source>
        <dbReference type="EMBL" id="MBL0386447.1"/>
    </source>
</evidence>
<organism evidence="3 4">
    <name type="scientific">Tumebacillus amylolyticus</name>
    <dbReference type="NCBI Taxonomy" id="2801339"/>
    <lineage>
        <taxon>Bacteria</taxon>
        <taxon>Bacillati</taxon>
        <taxon>Bacillota</taxon>
        <taxon>Bacilli</taxon>
        <taxon>Bacillales</taxon>
        <taxon>Alicyclobacillaceae</taxon>
        <taxon>Tumebacillus</taxon>
    </lineage>
</organism>
<feature type="domain" description="Peptidase S9 prolyl oligopeptidase catalytic" evidence="2">
    <location>
        <begin position="83"/>
        <end position="270"/>
    </location>
</feature>
<dbReference type="RefSeq" id="WP_201632975.1">
    <property type="nucleotide sequence ID" value="NZ_JAEQNB010000002.1"/>
</dbReference>
<comment type="caution">
    <text evidence="3">The sequence shown here is derived from an EMBL/GenBank/DDBJ whole genome shotgun (WGS) entry which is preliminary data.</text>
</comment>
<proteinExistence type="predicted"/>
<accession>A0ABS1J831</accession>
<gene>
    <name evidence="3" type="ORF">JJB07_07285</name>
</gene>
<keyword evidence="4" id="KW-1185">Reference proteome</keyword>
<keyword evidence="1" id="KW-0378">Hydrolase</keyword>
<dbReference type="InterPro" id="IPR001375">
    <property type="entry name" value="Peptidase_S9_cat"/>
</dbReference>
<evidence type="ECO:0000256" key="1">
    <source>
        <dbReference type="ARBA" id="ARBA00022801"/>
    </source>
</evidence>
<dbReference type="PANTHER" id="PTHR42776:SF27">
    <property type="entry name" value="DIPEPTIDYL PEPTIDASE FAMILY MEMBER 6"/>
    <property type="match status" value="1"/>
</dbReference>
<reference evidence="3 4" key="1">
    <citation type="submission" date="2021-01" db="EMBL/GenBank/DDBJ databases">
        <title>Tumebacillus sp. strain ITR2 16S ribosomal RNA gene Genome sequencing and assembly.</title>
        <authorList>
            <person name="Kang M."/>
        </authorList>
    </citation>
    <scope>NUCLEOTIDE SEQUENCE [LARGE SCALE GENOMIC DNA]</scope>
    <source>
        <strain evidence="3 4">ITR2</strain>
    </source>
</reference>
<evidence type="ECO:0000259" key="2">
    <source>
        <dbReference type="Pfam" id="PF00326"/>
    </source>
</evidence>
<dbReference type="Pfam" id="PF00326">
    <property type="entry name" value="Peptidase_S9"/>
    <property type="match status" value="1"/>
</dbReference>
<dbReference type="EMBL" id="JAEQNB010000002">
    <property type="protein sequence ID" value="MBL0386447.1"/>
    <property type="molecule type" value="Genomic_DNA"/>
</dbReference>
<evidence type="ECO:0000313" key="4">
    <source>
        <dbReference type="Proteomes" id="UP000602284"/>
    </source>
</evidence>
<dbReference type="PANTHER" id="PTHR42776">
    <property type="entry name" value="SERINE PEPTIDASE S9 FAMILY MEMBER"/>
    <property type="match status" value="1"/>
</dbReference>